<evidence type="ECO:0000256" key="3">
    <source>
        <dbReference type="PROSITE-ProRule" id="PRU00221"/>
    </source>
</evidence>
<feature type="repeat" description="WD" evidence="3">
    <location>
        <begin position="262"/>
        <end position="296"/>
    </location>
</feature>
<dbReference type="PROSITE" id="PS50082">
    <property type="entry name" value="WD_REPEATS_2"/>
    <property type="match status" value="1"/>
</dbReference>
<name>A0A9P7V8I7_9ASCO</name>
<evidence type="ECO:0000313" key="4">
    <source>
        <dbReference type="EMBL" id="KAG7193390.1"/>
    </source>
</evidence>
<evidence type="ECO:0000256" key="2">
    <source>
        <dbReference type="ARBA" id="ARBA00022737"/>
    </source>
</evidence>
<accession>A0A9P7V8I7</accession>
<dbReference type="InterPro" id="IPR036322">
    <property type="entry name" value="WD40_repeat_dom_sf"/>
</dbReference>
<dbReference type="Pfam" id="PF00400">
    <property type="entry name" value="WD40"/>
    <property type="match status" value="2"/>
</dbReference>
<dbReference type="PANTHER" id="PTHR10971">
    <property type="entry name" value="MRNA EXPORT FACTOR AND BUB3"/>
    <property type="match status" value="1"/>
</dbReference>
<keyword evidence="5" id="KW-1185">Reference proteome</keyword>
<dbReference type="Proteomes" id="UP000790833">
    <property type="component" value="Unassembled WGS sequence"/>
</dbReference>
<dbReference type="SUPFAM" id="SSF50978">
    <property type="entry name" value="WD40 repeat-like"/>
    <property type="match status" value="1"/>
</dbReference>
<dbReference type="SMART" id="SM00320">
    <property type="entry name" value="WD40"/>
    <property type="match status" value="3"/>
</dbReference>
<dbReference type="AlphaFoldDB" id="A0A9P7V8I7"/>
<sequence>MYEFTELQTPKDLDVIADLTFSPRQNWLVTTSWDYRVLVHDLGGGVSTSNNMKSEEYRAKVPMLSVCFANGNSTFLGGLDGGIYQLDYENSDFNVVDVFEELASEGVGKHLDVGIKKVCFDQQQNRLIAGSFNGDLRAVDVRTCQRIFHKQADTTTNSKIQNMDISKTLLIVQRKGSDIDIYDLRNFDNPVETRQLGLNHQVRDLISLSHTTDEGFALSTIDGRVSLEYFDKNPEIQQSKRFTFKCHRAKDKVTGIDTVYPVNALATNSLHNTLFTGGSDGCVCLWNLNKKKRIRMYPKFFNTFTPHSDEDDSHLDKAVQSVVKLALASDDSMLAVGTSDDGYKNFKSLDVPLLQQVPSRVFIRQLVPDECAA</sequence>
<reference evidence="4" key="1">
    <citation type="submission" date="2021-03" db="EMBL/GenBank/DDBJ databases">
        <authorList>
            <person name="Palmer J.M."/>
        </authorList>
    </citation>
    <scope>NUCLEOTIDE SEQUENCE</scope>
    <source>
        <strain evidence="4">ARV_011</strain>
    </source>
</reference>
<evidence type="ECO:0000313" key="5">
    <source>
        <dbReference type="Proteomes" id="UP000790833"/>
    </source>
</evidence>
<organism evidence="4 5">
    <name type="scientific">Scheffersomyces spartinae</name>
    <dbReference type="NCBI Taxonomy" id="45513"/>
    <lineage>
        <taxon>Eukaryota</taxon>
        <taxon>Fungi</taxon>
        <taxon>Dikarya</taxon>
        <taxon>Ascomycota</taxon>
        <taxon>Saccharomycotina</taxon>
        <taxon>Pichiomycetes</taxon>
        <taxon>Debaryomycetaceae</taxon>
        <taxon>Scheffersomyces</taxon>
    </lineage>
</organism>
<dbReference type="EMBL" id="JAHMUF010000012">
    <property type="protein sequence ID" value="KAG7193390.1"/>
    <property type="molecule type" value="Genomic_DNA"/>
</dbReference>
<dbReference type="OrthoDB" id="10262475at2759"/>
<dbReference type="RefSeq" id="XP_043048938.1">
    <property type="nucleotide sequence ID" value="XM_043191631.1"/>
</dbReference>
<keyword evidence="1 3" id="KW-0853">WD repeat</keyword>
<dbReference type="Gene3D" id="2.130.10.10">
    <property type="entry name" value="YVTN repeat-like/Quinoprotein amine dehydrogenase"/>
    <property type="match status" value="1"/>
</dbReference>
<dbReference type="GeneID" id="66114182"/>
<gene>
    <name evidence="4" type="ORF">KQ657_000808</name>
</gene>
<protein>
    <submittedName>
        <fullName evidence="4">Uncharacterized protein</fullName>
    </submittedName>
</protein>
<evidence type="ECO:0000256" key="1">
    <source>
        <dbReference type="ARBA" id="ARBA00022574"/>
    </source>
</evidence>
<dbReference type="InterPro" id="IPR001680">
    <property type="entry name" value="WD40_rpt"/>
</dbReference>
<dbReference type="InterPro" id="IPR015943">
    <property type="entry name" value="WD40/YVTN_repeat-like_dom_sf"/>
</dbReference>
<proteinExistence type="predicted"/>
<comment type="caution">
    <text evidence="4">The sequence shown here is derived from an EMBL/GenBank/DDBJ whole genome shotgun (WGS) entry which is preliminary data.</text>
</comment>
<keyword evidence="2" id="KW-0677">Repeat</keyword>